<dbReference type="PANTHER" id="PTHR11361:SF14">
    <property type="entry name" value="DNA MISMATCH REPAIR PROTEIN MUTS, TYPE 2"/>
    <property type="match status" value="1"/>
</dbReference>
<dbReference type="AlphaFoldDB" id="A0A1I0AKW4"/>
<dbReference type="InterPro" id="IPR027417">
    <property type="entry name" value="P-loop_NTPase"/>
</dbReference>
<evidence type="ECO:0000256" key="4">
    <source>
        <dbReference type="SAM" id="Coils"/>
    </source>
</evidence>
<evidence type="ECO:0000313" key="7">
    <source>
        <dbReference type="EMBL" id="SES93956.1"/>
    </source>
</evidence>
<dbReference type="GO" id="GO:0140664">
    <property type="term" value="F:ATP-dependent DNA damage sensor activity"/>
    <property type="evidence" value="ECO:0007669"/>
    <property type="project" value="InterPro"/>
</dbReference>
<keyword evidence="3" id="KW-0238">DNA-binding</keyword>
<gene>
    <name evidence="7" type="ORF">SAMN05660297_00934</name>
</gene>
<sequence length="548" mass="62920">MYNYITEENAKEIGLKHILQKLPTQTPYGKEVKENINPYLSDRIKDLRKTLRDLGIFLEVVEKDYQVLRGLNNHLGEFIDIKSSFYRARNHEILNEVELFEIKNQIMAMEKLRKFLRRSPIAIEVFQLLSMEKIEQLLDPENTGVETFYIYDVYSEELTNIRRKKRELEEKITYLNKKIKEEIEEEIGIKPKLNGEILVQRENEQQIEKLGNSKRVHQIAENIKFFIYKIKPSKELKILETELEDIKLLEEEEEFKIRQMLSETIGESANDIVRNIDAIGQMDFIMGKAILALQMKAVKPKIVEEPMLRVKDGRHAVIEEKLKRQGSSYTPVDVSLEKGITLITGANMGGKTITLKMMALITAMAQLGFYVPAKEAIISPVSFVYFSSGDQQSEENGLSTFGAEIEGLKVVIEKADDAGLILIDELARGTNPLEGYGISRGVLEYLKNKPSISVVTTHFDGLSNIEGIKHLQVVGLKNVPVETLKEQLQVSKDYKGVLEKYMDYRLEEKKEEEVSPKDAIMIAKLMGLKEEIIEEASKSIREREEQNE</sequence>
<dbReference type="Pfam" id="PF00488">
    <property type="entry name" value="MutS_V"/>
    <property type="match status" value="1"/>
</dbReference>
<evidence type="ECO:0000256" key="3">
    <source>
        <dbReference type="ARBA" id="ARBA00023125"/>
    </source>
</evidence>
<dbReference type="InterPro" id="IPR000432">
    <property type="entry name" value="DNA_mismatch_repair_MutS_C"/>
</dbReference>
<dbReference type="SUPFAM" id="SSF52540">
    <property type="entry name" value="P-loop containing nucleoside triphosphate hydrolases"/>
    <property type="match status" value="1"/>
</dbReference>
<proteinExistence type="predicted"/>
<dbReference type="InterPro" id="IPR007696">
    <property type="entry name" value="DNA_mismatch_repair_MutS_core"/>
</dbReference>
<evidence type="ECO:0000256" key="2">
    <source>
        <dbReference type="ARBA" id="ARBA00022840"/>
    </source>
</evidence>
<protein>
    <submittedName>
        <fullName evidence="7">MutS domain V</fullName>
    </submittedName>
</protein>
<dbReference type="Proteomes" id="UP000199568">
    <property type="component" value="Unassembled WGS sequence"/>
</dbReference>
<dbReference type="GO" id="GO:0005524">
    <property type="term" value="F:ATP binding"/>
    <property type="evidence" value="ECO:0007669"/>
    <property type="project" value="UniProtKB-KW"/>
</dbReference>
<dbReference type="GO" id="GO:0030983">
    <property type="term" value="F:mismatched DNA binding"/>
    <property type="evidence" value="ECO:0007669"/>
    <property type="project" value="InterPro"/>
</dbReference>
<feature type="domain" description="DNA mismatch repair protein MutS core" evidence="5">
    <location>
        <begin position="10"/>
        <end position="321"/>
    </location>
</feature>
<evidence type="ECO:0000313" key="8">
    <source>
        <dbReference type="Proteomes" id="UP000199568"/>
    </source>
</evidence>
<organism evidence="7 8">
    <name type="scientific">Natronincola peptidivorans</name>
    <dbReference type="NCBI Taxonomy" id="426128"/>
    <lineage>
        <taxon>Bacteria</taxon>
        <taxon>Bacillati</taxon>
        <taxon>Bacillota</taxon>
        <taxon>Clostridia</taxon>
        <taxon>Peptostreptococcales</taxon>
        <taxon>Natronincolaceae</taxon>
        <taxon>Natronincola</taxon>
    </lineage>
</organism>
<dbReference type="Gene3D" id="3.40.50.300">
    <property type="entry name" value="P-loop containing nucleotide triphosphate hydrolases"/>
    <property type="match status" value="1"/>
</dbReference>
<dbReference type="InterPro" id="IPR036187">
    <property type="entry name" value="DNA_mismatch_repair_MutS_sf"/>
</dbReference>
<dbReference type="EMBL" id="FOHU01000003">
    <property type="protein sequence ID" value="SES93956.1"/>
    <property type="molecule type" value="Genomic_DNA"/>
</dbReference>
<keyword evidence="8" id="KW-1185">Reference proteome</keyword>
<evidence type="ECO:0000259" key="6">
    <source>
        <dbReference type="SMART" id="SM00534"/>
    </source>
</evidence>
<dbReference type="RefSeq" id="WP_170834682.1">
    <property type="nucleotide sequence ID" value="NZ_FOHU01000003.1"/>
</dbReference>
<accession>A0A1I0AKW4</accession>
<feature type="domain" description="DNA mismatch repair proteins mutS family" evidence="6">
    <location>
        <begin position="338"/>
        <end position="541"/>
    </location>
</feature>
<dbReference type="SMART" id="SM00533">
    <property type="entry name" value="MUTSd"/>
    <property type="match status" value="1"/>
</dbReference>
<dbReference type="STRING" id="426128.SAMN05660297_00934"/>
<evidence type="ECO:0000259" key="5">
    <source>
        <dbReference type="SMART" id="SM00533"/>
    </source>
</evidence>
<dbReference type="PANTHER" id="PTHR11361">
    <property type="entry name" value="DNA MISMATCH REPAIR PROTEIN MUTS FAMILY MEMBER"/>
    <property type="match status" value="1"/>
</dbReference>
<dbReference type="SMART" id="SM00534">
    <property type="entry name" value="MUTSac"/>
    <property type="match status" value="1"/>
</dbReference>
<evidence type="ECO:0000256" key="1">
    <source>
        <dbReference type="ARBA" id="ARBA00022741"/>
    </source>
</evidence>
<dbReference type="InterPro" id="IPR045076">
    <property type="entry name" value="MutS"/>
</dbReference>
<keyword evidence="2" id="KW-0067">ATP-binding</keyword>
<feature type="coiled-coil region" evidence="4">
    <location>
        <begin position="151"/>
        <end position="185"/>
    </location>
</feature>
<keyword evidence="4" id="KW-0175">Coiled coil</keyword>
<dbReference type="GO" id="GO:0006298">
    <property type="term" value="P:mismatch repair"/>
    <property type="evidence" value="ECO:0007669"/>
    <property type="project" value="InterPro"/>
</dbReference>
<reference evidence="7 8" key="1">
    <citation type="submission" date="2016-10" db="EMBL/GenBank/DDBJ databases">
        <authorList>
            <person name="de Groot N.N."/>
        </authorList>
    </citation>
    <scope>NUCLEOTIDE SEQUENCE [LARGE SCALE GENOMIC DNA]</scope>
    <source>
        <strain evidence="7 8">DSM 18979</strain>
    </source>
</reference>
<name>A0A1I0AKW4_9FIRM</name>
<dbReference type="SUPFAM" id="SSF48334">
    <property type="entry name" value="DNA repair protein MutS, domain III"/>
    <property type="match status" value="1"/>
</dbReference>
<keyword evidence="1" id="KW-0547">Nucleotide-binding</keyword>